<dbReference type="SUPFAM" id="SSF53383">
    <property type="entry name" value="PLP-dependent transferases"/>
    <property type="match status" value="1"/>
</dbReference>
<organism evidence="1">
    <name type="scientific">marine metagenome</name>
    <dbReference type="NCBI Taxonomy" id="408172"/>
    <lineage>
        <taxon>unclassified sequences</taxon>
        <taxon>metagenomes</taxon>
        <taxon>ecological metagenomes</taxon>
    </lineage>
</organism>
<gene>
    <name evidence="1" type="ORF">METZ01_LOCUS311607</name>
</gene>
<dbReference type="AlphaFoldDB" id="A0A382NC16"/>
<evidence type="ECO:0000313" key="1">
    <source>
        <dbReference type="EMBL" id="SVC58753.1"/>
    </source>
</evidence>
<dbReference type="Gene3D" id="3.90.1150.10">
    <property type="entry name" value="Aspartate Aminotransferase, domain 1"/>
    <property type="match status" value="1"/>
</dbReference>
<protein>
    <recommendedName>
        <fullName evidence="2">Aminotransferase class V domain-containing protein</fullName>
    </recommendedName>
</protein>
<dbReference type="InterPro" id="IPR015424">
    <property type="entry name" value="PyrdxlP-dep_Trfase"/>
</dbReference>
<evidence type="ECO:0008006" key="2">
    <source>
        <dbReference type="Google" id="ProtNLM"/>
    </source>
</evidence>
<dbReference type="Gene3D" id="3.40.640.10">
    <property type="entry name" value="Type I PLP-dependent aspartate aminotransferase-like (Major domain)"/>
    <property type="match status" value="1"/>
</dbReference>
<name>A0A382NC16_9ZZZZ</name>
<reference evidence="1" key="1">
    <citation type="submission" date="2018-05" db="EMBL/GenBank/DDBJ databases">
        <authorList>
            <person name="Lanie J.A."/>
            <person name="Ng W.-L."/>
            <person name="Kazmierczak K.M."/>
            <person name="Andrzejewski T.M."/>
            <person name="Davidsen T.M."/>
            <person name="Wayne K.J."/>
            <person name="Tettelin H."/>
            <person name="Glass J.I."/>
            <person name="Rusch D."/>
            <person name="Podicherti R."/>
            <person name="Tsui H.-C.T."/>
            <person name="Winkler M.E."/>
        </authorList>
    </citation>
    <scope>NUCLEOTIDE SEQUENCE</scope>
</reference>
<feature type="non-terminal residue" evidence="1">
    <location>
        <position position="1"/>
    </location>
</feature>
<dbReference type="EMBL" id="UINC01099460">
    <property type="protein sequence ID" value="SVC58753.1"/>
    <property type="molecule type" value="Genomic_DNA"/>
</dbReference>
<dbReference type="InterPro" id="IPR015421">
    <property type="entry name" value="PyrdxlP-dep_Trfase_major"/>
</dbReference>
<proteinExistence type="predicted"/>
<sequence>VFGICAEAAVYGSFYASQHLLPHCNIMSRLTSYLGSVSDAAIFSELRNTTMIPCQRYLFDIPEDIAYFNCAYMSPLLKNVVSAGQEGVARKAQPWRITPPDFFAMPERARALFAKLINATADNIAIVPACSYGTATAAQNLPVSKGQKLLVLQDQFPSNVY</sequence>
<dbReference type="InterPro" id="IPR015422">
    <property type="entry name" value="PyrdxlP-dep_Trfase_small"/>
</dbReference>
<feature type="non-terminal residue" evidence="1">
    <location>
        <position position="161"/>
    </location>
</feature>
<accession>A0A382NC16</accession>